<comment type="similarity">
    <text evidence="2">Belongs to the CONSTANS family.</text>
</comment>
<evidence type="ECO:0000313" key="13">
    <source>
        <dbReference type="EMBL" id="KAJ4967883.1"/>
    </source>
</evidence>
<dbReference type="OrthoDB" id="153872at2759"/>
<dbReference type="PANTHER" id="PTHR31717:SF58">
    <property type="entry name" value="ZINC FINGER PROTEIN CONSTANS-LIKE 13"/>
    <property type="match status" value="1"/>
</dbReference>
<evidence type="ECO:0000256" key="3">
    <source>
        <dbReference type="ARBA" id="ARBA00022723"/>
    </source>
</evidence>
<dbReference type="PANTHER" id="PTHR31717">
    <property type="entry name" value="ZINC FINGER PROTEIN CONSTANS-LIKE 10"/>
    <property type="match status" value="1"/>
</dbReference>
<keyword evidence="3" id="KW-0479">Metal-binding</keyword>
<dbReference type="PROSITE" id="PS51017">
    <property type="entry name" value="CCT"/>
    <property type="match status" value="1"/>
</dbReference>
<dbReference type="GO" id="GO:0008270">
    <property type="term" value="F:zinc ion binding"/>
    <property type="evidence" value="ECO:0007669"/>
    <property type="project" value="UniProtKB-KW"/>
</dbReference>
<organism evidence="13 14">
    <name type="scientific">Protea cynaroides</name>
    <dbReference type="NCBI Taxonomy" id="273540"/>
    <lineage>
        <taxon>Eukaryota</taxon>
        <taxon>Viridiplantae</taxon>
        <taxon>Streptophyta</taxon>
        <taxon>Embryophyta</taxon>
        <taxon>Tracheophyta</taxon>
        <taxon>Spermatophyta</taxon>
        <taxon>Magnoliopsida</taxon>
        <taxon>Proteales</taxon>
        <taxon>Proteaceae</taxon>
        <taxon>Protea</taxon>
    </lineage>
</organism>
<dbReference type="GO" id="GO:0005634">
    <property type="term" value="C:nucleus"/>
    <property type="evidence" value="ECO:0007669"/>
    <property type="project" value="UniProtKB-SubCell"/>
</dbReference>
<comment type="subcellular location">
    <subcellularLocation>
        <location evidence="1 9">Nucleus</location>
    </subcellularLocation>
</comment>
<dbReference type="Pfam" id="PF06203">
    <property type="entry name" value="CCT"/>
    <property type="match status" value="1"/>
</dbReference>
<dbReference type="Proteomes" id="UP001141806">
    <property type="component" value="Unassembled WGS sequence"/>
</dbReference>
<evidence type="ECO:0000256" key="2">
    <source>
        <dbReference type="ARBA" id="ARBA00010024"/>
    </source>
</evidence>
<evidence type="ECO:0008006" key="15">
    <source>
        <dbReference type="Google" id="ProtNLM"/>
    </source>
</evidence>
<dbReference type="SMART" id="SM00336">
    <property type="entry name" value="BBOX"/>
    <property type="match status" value="2"/>
</dbReference>
<dbReference type="CDD" id="cd19821">
    <property type="entry name" value="Bbox1_BBX-like"/>
    <property type="match status" value="1"/>
</dbReference>
<keyword evidence="7 9" id="KW-0539">Nucleus</keyword>
<comment type="caution">
    <text evidence="13">The sequence shown here is derived from an EMBL/GenBank/DDBJ whole genome shotgun (WGS) entry which is preliminary data.</text>
</comment>
<keyword evidence="5 8" id="KW-0863">Zinc-finger</keyword>
<dbReference type="InterPro" id="IPR049808">
    <property type="entry name" value="CONSTANS-like_Bbox1"/>
</dbReference>
<evidence type="ECO:0000256" key="9">
    <source>
        <dbReference type="PROSITE-ProRule" id="PRU00357"/>
    </source>
</evidence>
<feature type="compositionally biased region" description="Basic residues" evidence="10">
    <location>
        <begin position="409"/>
        <end position="419"/>
    </location>
</feature>
<keyword evidence="14" id="KW-1185">Reference proteome</keyword>
<evidence type="ECO:0000256" key="10">
    <source>
        <dbReference type="SAM" id="MobiDB-lite"/>
    </source>
</evidence>
<dbReference type="PROSITE" id="PS50119">
    <property type="entry name" value="ZF_BBOX"/>
    <property type="match status" value="2"/>
</dbReference>
<feature type="domain" description="B box-type" evidence="11">
    <location>
        <begin position="84"/>
        <end position="130"/>
    </location>
</feature>
<dbReference type="GO" id="GO:0006355">
    <property type="term" value="P:regulation of DNA-templated transcription"/>
    <property type="evidence" value="ECO:0007669"/>
    <property type="project" value="UniProtKB-ARBA"/>
</dbReference>
<feature type="compositionally biased region" description="Basic and acidic residues" evidence="10">
    <location>
        <begin position="399"/>
        <end position="408"/>
    </location>
</feature>
<name>A0A9Q0KCA3_9MAGN</name>
<feature type="domain" description="CCT" evidence="12">
    <location>
        <begin position="375"/>
        <end position="417"/>
    </location>
</feature>
<accession>A0A9Q0KCA3</accession>
<protein>
    <recommendedName>
        <fullName evidence="15">Zinc finger protein CONSTANS-LIKE 13</fullName>
    </recommendedName>
</protein>
<evidence type="ECO:0000256" key="1">
    <source>
        <dbReference type="ARBA" id="ARBA00004123"/>
    </source>
</evidence>
<dbReference type="Pfam" id="PF00643">
    <property type="entry name" value="zf-B_box"/>
    <property type="match status" value="1"/>
</dbReference>
<evidence type="ECO:0000256" key="7">
    <source>
        <dbReference type="ARBA" id="ARBA00023242"/>
    </source>
</evidence>
<keyword evidence="6" id="KW-0862">Zinc</keyword>
<dbReference type="AlphaFoldDB" id="A0A9Q0KCA3"/>
<proteinExistence type="inferred from homology"/>
<feature type="domain" description="B box-type" evidence="11">
    <location>
        <begin position="41"/>
        <end position="88"/>
    </location>
</feature>
<dbReference type="InterPro" id="IPR000315">
    <property type="entry name" value="Znf_B-box"/>
</dbReference>
<keyword evidence="4" id="KW-0677">Repeat</keyword>
<evidence type="ECO:0000259" key="11">
    <source>
        <dbReference type="PROSITE" id="PS50119"/>
    </source>
</evidence>
<dbReference type="InterPro" id="IPR010402">
    <property type="entry name" value="CCT_domain"/>
</dbReference>
<feature type="region of interest" description="Disordered" evidence="10">
    <location>
        <begin position="399"/>
        <end position="419"/>
    </location>
</feature>
<evidence type="ECO:0000259" key="12">
    <source>
        <dbReference type="PROSITE" id="PS51017"/>
    </source>
</evidence>
<evidence type="ECO:0000256" key="6">
    <source>
        <dbReference type="ARBA" id="ARBA00022833"/>
    </source>
</evidence>
<evidence type="ECO:0000256" key="5">
    <source>
        <dbReference type="ARBA" id="ARBA00022771"/>
    </source>
</evidence>
<sequence>MADSAIPRRREEQEMMGDDEGILVVAGEEEEETKLEQNDRTHKRLCDYCGESLAILYCRADTAKLCFLCDHEVHSGNLLFKKHTRSQLCDACDSSPASIFCSTENLVLCQNCDWDTHGQSLSLLHDRRPLDGFSGCPSVTEFSSILGLEDIGDKSLLPMEEKADGSLVGSGIYGSMGGMLDELSDAFAWEAPPVVNLDDLILFSHSSHNFQATGNPPLPKNRNTTCGRHKEDILSQLRRLAKLEHCLKIDGGHVESLIRVEPQMEEPNIQYLNVDNLDAKFEHDHEQIVVPGYKGNAIRWHSNSCKSVCSEPVPFISLESHAEESLLFHEKPAEVGGSGCHNNGGFKEQMKHPVVRESLRGLPKFGPRELTGQERDSMISRYKEKRKTRRFDKHIRYESRKARAESRTRIRGRFAKVDH</sequence>
<evidence type="ECO:0000256" key="8">
    <source>
        <dbReference type="PROSITE-ProRule" id="PRU00024"/>
    </source>
</evidence>
<reference evidence="13" key="1">
    <citation type="journal article" date="2023" name="Plant J.">
        <title>The genome of the king protea, Protea cynaroides.</title>
        <authorList>
            <person name="Chang J."/>
            <person name="Duong T.A."/>
            <person name="Schoeman C."/>
            <person name="Ma X."/>
            <person name="Roodt D."/>
            <person name="Barker N."/>
            <person name="Li Z."/>
            <person name="Van de Peer Y."/>
            <person name="Mizrachi E."/>
        </authorList>
    </citation>
    <scope>NUCLEOTIDE SEQUENCE</scope>
    <source>
        <tissue evidence="13">Young leaves</tissue>
    </source>
</reference>
<dbReference type="EMBL" id="JAMYWD010000006">
    <property type="protein sequence ID" value="KAJ4967883.1"/>
    <property type="molecule type" value="Genomic_DNA"/>
</dbReference>
<gene>
    <name evidence="13" type="ORF">NE237_014584</name>
</gene>
<evidence type="ECO:0000313" key="14">
    <source>
        <dbReference type="Proteomes" id="UP001141806"/>
    </source>
</evidence>
<evidence type="ECO:0000256" key="4">
    <source>
        <dbReference type="ARBA" id="ARBA00022737"/>
    </source>
</evidence>